<gene>
    <name evidence="2" type="ORF">MENT_LOCUS27044</name>
</gene>
<evidence type="ECO:0000313" key="3">
    <source>
        <dbReference type="Proteomes" id="UP000580250"/>
    </source>
</evidence>
<keyword evidence="1" id="KW-0732">Signal</keyword>
<evidence type="ECO:0000256" key="1">
    <source>
        <dbReference type="SAM" id="SignalP"/>
    </source>
</evidence>
<evidence type="ECO:0000313" key="2">
    <source>
        <dbReference type="EMBL" id="CAD2175325.1"/>
    </source>
</evidence>
<comment type="caution">
    <text evidence="2">The sequence shown here is derived from an EMBL/GenBank/DDBJ whole genome shotgun (WGS) entry which is preliminary data.</text>
</comment>
<organism evidence="2 3">
    <name type="scientific">Meloidogyne enterolobii</name>
    <name type="common">Root-knot nematode worm</name>
    <name type="synonym">Meloidogyne mayaguensis</name>
    <dbReference type="NCBI Taxonomy" id="390850"/>
    <lineage>
        <taxon>Eukaryota</taxon>
        <taxon>Metazoa</taxon>
        <taxon>Ecdysozoa</taxon>
        <taxon>Nematoda</taxon>
        <taxon>Chromadorea</taxon>
        <taxon>Rhabditida</taxon>
        <taxon>Tylenchina</taxon>
        <taxon>Tylenchomorpha</taxon>
        <taxon>Tylenchoidea</taxon>
        <taxon>Meloidogynidae</taxon>
        <taxon>Meloidogyninae</taxon>
        <taxon>Meloidogyne</taxon>
    </lineage>
</organism>
<accession>A0A6V7VK72</accession>
<protein>
    <submittedName>
        <fullName evidence="2">Uncharacterized protein</fullName>
    </submittedName>
</protein>
<proteinExistence type="predicted"/>
<feature type="chain" id="PRO_5028273325" evidence="1">
    <location>
        <begin position="20"/>
        <end position="42"/>
    </location>
</feature>
<feature type="signal peptide" evidence="1">
    <location>
        <begin position="1"/>
        <end position="19"/>
    </location>
</feature>
<name>A0A6V7VK72_MELEN</name>
<dbReference type="EMBL" id="CAJEWN010000252">
    <property type="protein sequence ID" value="CAD2175325.1"/>
    <property type="molecule type" value="Genomic_DNA"/>
</dbReference>
<dbReference type="Proteomes" id="UP000580250">
    <property type="component" value="Unassembled WGS sequence"/>
</dbReference>
<sequence length="42" mass="5150">MLLQFFLFIFLFKLHTITSKQRLHINKTQDRILIISFKTLKN</sequence>
<dbReference type="AlphaFoldDB" id="A0A6V7VK72"/>
<reference evidence="2 3" key="1">
    <citation type="submission" date="2020-08" db="EMBL/GenBank/DDBJ databases">
        <authorList>
            <person name="Koutsovoulos G."/>
            <person name="Danchin GJ E."/>
        </authorList>
    </citation>
    <scope>NUCLEOTIDE SEQUENCE [LARGE SCALE GENOMIC DNA]</scope>
</reference>